<dbReference type="RefSeq" id="XP_014181483.1">
    <property type="nucleotide sequence ID" value="XM_014326008.1"/>
</dbReference>
<dbReference type="HOGENOM" id="CLU_008721_4_2_1"/>
<protein>
    <submittedName>
        <fullName evidence="11">Calcium ion transporter</fullName>
    </submittedName>
</protein>
<keyword evidence="3" id="KW-0813">Transport</keyword>
<feature type="transmembrane region" description="Helical" evidence="9">
    <location>
        <begin position="306"/>
        <end position="329"/>
    </location>
</feature>
<evidence type="ECO:0000256" key="7">
    <source>
        <dbReference type="ARBA" id="ARBA00023136"/>
    </source>
</evidence>
<keyword evidence="4 9" id="KW-0812">Transmembrane</keyword>
<feature type="compositionally biased region" description="Low complexity" evidence="8">
    <location>
        <begin position="399"/>
        <end position="410"/>
    </location>
</feature>
<feature type="region of interest" description="Disordered" evidence="8">
    <location>
        <begin position="1"/>
        <end position="26"/>
    </location>
</feature>
<feature type="transmembrane region" description="Helical" evidence="9">
    <location>
        <begin position="214"/>
        <end position="237"/>
    </location>
</feature>
<evidence type="ECO:0000256" key="9">
    <source>
        <dbReference type="SAM" id="Phobius"/>
    </source>
</evidence>
<keyword evidence="5 9" id="KW-1133">Transmembrane helix</keyword>
<feature type="region of interest" description="Disordered" evidence="8">
    <location>
        <begin position="392"/>
        <end position="418"/>
    </location>
</feature>
<gene>
    <name evidence="11" type="ORF">A1Q1_00359</name>
</gene>
<dbReference type="PANTHER" id="PTHR31503">
    <property type="entry name" value="VACUOLAR CALCIUM ION TRANSPORTER"/>
    <property type="match status" value="1"/>
</dbReference>
<feature type="transmembrane region" description="Helical" evidence="9">
    <location>
        <begin position="186"/>
        <end position="208"/>
    </location>
</feature>
<evidence type="ECO:0000256" key="4">
    <source>
        <dbReference type="ARBA" id="ARBA00022692"/>
    </source>
</evidence>
<dbReference type="EMBL" id="ALBS01000111">
    <property type="protein sequence ID" value="EJT50381.1"/>
    <property type="molecule type" value="Genomic_DNA"/>
</dbReference>
<dbReference type="InterPro" id="IPR004713">
    <property type="entry name" value="CaH_exchang"/>
</dbReference>
<feature type="domain" description="Sodium/calcium exchanger membrane region" evidence="10">
    <location>
        <begin position="154"/>
        <end position="323"/>
    </location>
</feature>
<reference evidence="11 12" key="1">
    <citation type="journal article" date="2012" name="Eukaryot. Cell">
        <title>Draft genome sequence of CBS 2479, the standard type strain of Trichosporon asahii.</title>
        <authorList>
            <person name="Yang R.Y."/>
            <person name="Li H.T."/>
            <person name="Zhu H."/>
            <person name="Zhou G.P."/>
            <person name="Wang M."/>
            <person name="Wang L."/>
        </authorList>
    </citation>
    <scope>NUCLEOTIDE SEQUENCE [LARGE SCALE GENOMIC DNA]</scope>
    <source>
        <strain evidence="12">ATCC 90039 / CBS 2479 / JCM 2466 / KCTC 7840 / NCYC 2677 / UAMH 7654</strain>
    </source>
</reference>
<feature type="transmembrane region" description="Helical" evidence="9">
    <location>
        <begin position="581"/>
        <end position="602"/>
    </location>
</feature>
<evidence type="ECO:0000313" key="12">
    <source>
        <dbReference type="Proteomes" id="UP000002748"/>
    </source>
</evidence>
<dbReference type="PANTHER" id="PTHR31503:SF20">
    <property type="entry name" value="CA(2+)_H(+) EXCHANGER, PUTATIVE (EUROFUNG)-RELATED"/>
    <property type="match status" value="1"/>
</dbReference>
<evidence type="ECO:0000313" key="11">
    <source>
        <dbReference type="EMBL" id="EJT50381.1"/>
    </source>
</evidence>
<sequence length="655" mass="71233">MANPPVSIDEPEPDIRGFTHSSIDNSNDRTVIAHDLPAPLPQHHLDPTALLDEKTEHVTVYEHADLSQPNLQRHDFATHDANVKRVPEGGNNSNASVDTFEPHHGDDGEAPVKWEDPTYWQSFKNMMRGVPILWITPALVPVAWGLHFSHQNPVAVFVVSLLAIVPLAGGLGFATEELAIRCGDTWGGLLNATFGNAVELLVAILALVKGDIDIVQASMAGSILSNILLVLGMSYFAGGLRFHEQVYGVVGAQTMISLLGLSVFAILLPEAYHLAWPSTSTARSSAQSAEIPPEQMAIILSMSRGLSFILLACYVAYLLFTLWTHAYLFKQRDEIAVSALPTPSHQRVFPRPQWVPSLHTVISRDTDTKSQASSDDSHMHTLSVPTVELNGVAQPHRNSGSSSPGVQSPSILANNQQTPPELDIGRARAYSSASATRTSPSLRFRETTHPLSTATTIDTLDIEAQHHRVEAGLPENPRTKAIFAFGMLITFTGLAGLTAECLVDSIDGLTESTSVSREFVGLILLPVIGNAVEHITAVTVSLKDRLNLSMSIAVGSSIQVSLGILPLLVLIGWMIGQPMSLLFDTYETIVLVIAIILVNFAIADGRSQYLEGFVLMMAYVCIALVTWFYDPIHQSTIRKSRRAVSVVTRHLEVYL</sequence>
<dbReference type="Gene3D" id="1.20.1420.30">
    <property type="entry name" value="NCX, central ion-binding region"/>
    <property type="match status" value="2"/>
</dbReference>
<evidence type="ECO:0000256" key="5">
    <source>
        <dbReference type="ARBA" id="ARBA00022989"/>
    </source>
</evidence>
<feature type="transmembrane region" description="Helical" evidence="9">
    <location>
        <begin position="246"/>
        <end position="268"/>
    </location>
</feature>
<dbReference type="AlphaFoldDB" id="J5TDC8"/>
<dbReference type="GO" id="GO:0006874">
    <property type="term" value="P:intracellular calcium ion homeostasis"/>
    <property type="evidence" value="ECO:0007669"/>
    <property type="project" value="TreeGrafter"/>
</dbReference>
<proteinExistence type="inferred from homology"/>
<dbReference type="GeneID" id="25983873"/>
<evidence type="ECO:0000256" key="6">
    <source>
        <dbReference type="ARBA" id="ARBA00023065"/>
    </source>
</evidence>
<evidence type="ECO:0000256" key="1">
    <source>
        <dbReference type="ARBA" id="ARBA00004127"/>
    </source>
</evidence>
<evidence type="ECO:0000256" key="2">
    <source>
        <dbReference type="ARBA" id="ARBA00008170"/>
    </source>
</evidence>
<evidence type="ECO:0000256" key="3">
    <source>
        <dbReference type="ARBA" id="ARBA00022448"/>
    </source>
</evidence>
<organism evidence="11 12">
    <name type="scientific">Trichosporon asahii var. asahii (strain ATCC 90039 / CBS 2479 / JCM 2466 / KCTC 7840 / NBRC 103889/ NCYC 2677 / UAMH 7654)</name>
    <name type="common">Yeast</name>
    <dbReference type="NCBI Taxonomy" id="1186058"/>
    <lineage>
        <taxon>Eukaryota</taxon>
        <taxon>Fungi</taxon>
        <taxon>Dikarya</taxon>
        <taxon>Basidiomycota</taxon>
        <taxon>Agaricomycotina</taxon>
        <taxon>Tremellomycetes</taxon>
        <taxon>Trichosporonales</taxon>
        <taxon>Trichosporonaceae</taxon>
        <taxon>Trichosporon</taxon>
    </lineage>
</organism>
<name>J5TDC8_TRIAS</name>
<feature type="transmembrane region" description="Helical" evidence="9">
    <location>
        <begin position="519"/>
        <end position="540"/>
    </location>
</feature>
<keyword evidence="7 9" id="KW-0472">Membrane</keyword>
<feature type="transmembrane region" description="Helical" evidence="9">
    <location>
        <begin position="481"/>
        <end position="499"/>
    </location>
</feature>
<feature type="transmembrane region" description="Helical" evidence="9">
    <location>
        <begin position="130"/>
        <end position="148"/>
    </location>
</feature>
<evidence type="ECO:0000256" key="8">
    <source>
        <dbReference type="SAM" id="MobiDB-lite"/>
    </source>
</evidence>
<comment type="subcellular location">
    <subcellularLocation>
        <location evidence="1">Endomembrane system</location>
        <topology evidence="1">Multi-pass membrane protein</topology>
    </subcellularLocation>
</comment>
<dbReference type="InterPro" id="IPR044880">
    <property type="entry name" value="NCX_ion-bd_dom_sf"/>
</dbReference>
<dbReference type="GO" id="GO:0012505">
    <property type="term" value="C:endomembrane system"/>
    <property type="evidence" value="ECO:0007669"/>
    <property type="project" value="UniProtKB-SubCell"/>
</dbReference>
<dbReference type="OrthoDB" id="1699231at2759"/>
<dbReference type="InterPro" id="IPR004837">
    <property type="entry name" value="NaCa_Exmemb"/>
</dbReference>
<comment type="caution">
    <text evidence="11">The sequence shown here is derived from an EMBL/GenBank/DDBJ whole genome shotgun (WGS) entry which is preliminary data.</text>
</comment>
<evidence type="ECO:0000259" key="10">
    <source>
        <dbReference type="Pfam" id="PF01699"/>
    </source>
</evidence>
<comment type="similarity">
    <text evidence="2">Belongs to the Ca(2+):cation antiporter (CaCA) (TC 2.A.19) family.</text>
</comment>
<dbReference type="FunFam" id="1.20.1420.30:FF:000024">
    <property type="entry name" value="Calcium/proton exchanger, variant"/>
    <property type="match status" value="1"/>
</dbReference>
<dbReference type="KEGG" id="tasa:A1Q1_00359"/>
<feature type="transmembrane region" description="Helical" evidence="9">
    <location>
        <begin position="609"/>
        <end position="629"/>
    </location>
</feature>
<dbReference type="Pfam" id="PF01699">
    <property type="entry name" value="Na_Ca_ex"/>
    <property type="match status" value="2"/>
</dbReference>
<dbReference type="VEuPathDB" id="FungiDB:A1Q1_00359"/>
<feature type="domain" description="Sodium/calcium exchanger membrane region" evidence="10">
    <location>
        <begin position="484"/>
        <end position="627"/>
    </location>
</feature>
<accession>J5TDC8</accession>
<keyword evidence="6" id="KW-0406">Ion transport</keyword>
<dbReference type="Proteomes" id="UP000002748">
    <property type="component" value="Unassembled WGS sequence"/>
</dbReference>
<feature type="transmembrane region" description="Helical" evidence="9">
    <location>
        <begin position="154"/>
        <end position="174"/>
    </location>
</feature>
<dbReference type="GO" id="GO:0015369">
    <property type="term" value="F:calcium:proton antiporter activity"/>
    <property type="evidence" value="ECO:0007669"/>
    <property type="project" value="TreeGrafter"/>
</dbReference>
<dbReference type="GO" id="GO:0000329">
    <property type="term" value="C:fungal-type vacuole membrane"/>
    <property type="evidence" value="ECO:0007669"/>
    <property type="project" value="TreeGrafter"/>
</dbReference>
<feature type="transmembrane region" description="Helical" evidence="9">
    <location>
        <begin position="552"/>
        <end position="575"/>
    </location>
</feature>